<protein>
    <recommendedName>
        <fullName evidence="1">protein acetyllysine N-acetyltransferase</fullName>
        <ecNumber evidence="1">2.3.1.286</ecNumber>
    </recommendedName>
</protein>
<sequence length="127" mass="13741">MAGDLRRRDPAAGRRCAPRFGRRLPAARVHDLRGMLKPEVVFFGETIPPTRFAAAERLLASAEALLVAGSSLAVNSGMRLVQRAQRRDLPIVIVNRGPTRADPRATVRIEAGTSEVLGALAERLPVP</sequence>
<evidence type="ECO:0000256" key="3">
    <source>
        <dbReference type="ARBA" id="ARBA00023027"/>
    </source>
</evidence>
<dbReference type="PANTHER" id="PTHR11085:SF10">
    <property type="entry name" value="NAD-DEPENDENT PROTEIN DEACYLASE SIRTUIN-5, MITOCHONDRIAL-RELATED"/>
    <property type="match status" value="1"/>
</dbReference>
<evidence type="ECO:0000256" key="4">
    <source>
        <dbReference type="PROSITE-ProRule" id="PRU00236"/>
    </source>
</evidence>
<proteinExistence type="predicted"/>
<dbReference type="EC" id="2.3.1.286" evidence="1"/>
<evidence type="ECO:0000256" key="1">
    <source>
        <dbReference type="ARBA" id="ARBA00012928"/>
    </source>
</evidence>
<evidence type="ECO:0000313" key="6">
    <source>
        <dbReference type="EMBL" id="UUT36715.1"/>
    </source>
</evidence>
<dbReference type="InterPro" id="IPR050134">
    <property type="entry name" value="NAD-dep_sirtuin_deacylases"/>
</dbReference>
<evidence type="ECO:0000256" key="2">
    <source>
        <dbReference type="ARBA" id="ARBA00022679"/>
    </source>
</evidence>
<dbReference type="RefSeq" id="WP_259613386.1">
    <property type="nucleotide sequence ID" value="NZ_CP091139.2"/>
</dbReference>
<dbReference type="Gene3D" id="3.40.50.1220">
    <property type="entry name" value="TPP-binding domain"/>
    <property type="match status" value="1"/>
</dbReference>
<evidence type="ECO:0000313" key="7">
    <source>
        <dbReference type="Proteomes" id="UP001054811"/>
    </source>
</evidence>
<dbReference type="PANTHER" id="PTHR11085">
    <property type="entry name" value="NAD-DEPENDENT PROTEIN DEACYLASE SIRTUIN-5, MITOCHONDRIAL-RELATED"/>
    <property type="match status" value="1"/>
</dbReference>
<organism evidence="6 7">
    <name type="scientific">Microbacterium elymi</name>
    <dbReference type="NCBI Taxonomy" id="2909587"/>
    <lineage>
        <taxon>Bacteria</taxon>
        <taxon>Bacillati</taxon>
        <taxon>Actinomycetota</taxon>
        <taxon>Actinomycetes</taxon>
        <taxon>Micrococcales</taxon>
        <taxon>Microbacteriaceae</taxon>
        <taxon>Microbacterium</taxon>
    </lineage>
</organism>
<dbReference type="InterPro" id="IPR026590">
    <property type="entry name" value="Ssirtuin_cat_dom"/>
</dbReference>
<accession>A0ABY5NNJ4</accession>
<dbReference type="InterPro" id="IPR026591">
    <property type="entry name" value="Sirtuin_cat_small_dom_sf"/>
</dbReference>
<name>A0ABY5NNJ4_9MICO</name>
<comment type="caution">
    <text evidence="4">Lacks conserved residue(s) required for the propagation of feature annotation.</text>
</comment>
<dbReference type="Pfam" id="PF02146">
    <property type="entry name" value="SIR2"/>
    <property type="match status" value="1"/>
</dbReference>
<dbReference type="InterPro" id="IPR003000">
    <property type="entry name" value="Sirtuin"/>
</dbReference>
<dbReference type="InterPro" id="IPR029035">
    <property type="entry name" value="DHS-like_NAD/FAD-binding_dom"/>
</dbReference>
<gene>
    <name evidence="6" type="ORF">L2X98_34190</name>
</gene>
<dbReference type="PROSITE" id="PS50305">
    <property type="entry name" value="SIRTUIN"/>
    <property type="match status" value="1"/>
</dbReference>
<keyword evidence="3" id="KW-0520">NAD</keyword>
<keyword evidence="2" id="KW-0808">Transferase</keyword>
<dbReference type="EMBL" id="CP091139">
    <property type="protein sequence ID" value="UUT36715.1"/>
    <property type="molecule type" value="Genomic_DNA"/>
</dbReference>
<dbReference type="Gene3D" id="3.30.1600.10">
    <property type="entry name" value="SIR2/SIRT2 'Small Domain"/>
    <property type="match status" value="1"/>
</dbReference>
<keyword evidence="7" id="KW-1185">Reference proteome</keyword>
<feature type="domain" description="Deacetylase sirtuin-type" evidence="5">
    <location>
        <begin position="1"/>
        <end position="127"/>
    </location>
</feature>
<dbReference type="SUPFAM" id="SSF52467">
    <property type="entry name" value="DHS-like NAD/FAD-binding domain"/>
    <property type="match status" value="1"/>
</dbReference>
<reference evidence="6" key="1">
    <citation type="submission" date="2022-01" db="EMBL/GenBank/DDBJ databases">
        <title>Microbacterium eymi and Microbacterium rhizovicinus sp. nov., isolated from the rhizospheric soil of Elymus tsukushiensis, a plant native to the Dokdo Islands, Republic of Korea.</title>
        <authorList>
            <person name="Hwang Y.J."/>
        </authorList>
    </citation>
    <scope>NUCLEOTIDE SEQUENCE</scope>
    <source>
        <strain evidence="6">KUDC0405</strain>
    </source>
</reference>
<evidence type="ECO:0000259" key="5">
    <source>
        <dbReference type="PROSITE" id="PS50305"/>
    </source>
</evidence>
<dbReference type="Proteomes" id="UP001054811">
    <property type="component" value="Chromosome"/>
</dbReference>